<gene>
    <name evidence="2" type="primary">polg2</name>
</gene>
<dbReference type="AlphaFoldDB" id="A0A672LA57"/>
<organism evidence="2 3">
    <name type="scientific">Sinocyclocheilus grahami</name>
    <name type="common">Dianchi golden-line fish</name>
    <name type="synonym">Barbus grahami</name>
    <dbReference type="NCBI Taxonomy" id="75366"/>
    <lineage>
        <taxon>Eukaryota</taxon>
        <taxon>Metazoa</taxon>
        <taxon>Chordata</taxon>
        <taxon>Craniata</taxon>
        <taxon>Vertebrata</taxon>
        <taxon>Euteleostomi</taxon>
        <taxon>Actinopterygii</taxon>
        <taxon>Neopterygii</taxon>
        <taxon>Teleostei</taxon>
        <taxon>Ostariophysi</taxon>
        <taxon>Cypriniformes</taxon>
        <taxon>Cyprinidae</taxon>
        <taxon>Cyprininae</taxon>
        <taxon>Sinocyclocheilus</taxon>
    </lineage>
</organism>
<feature type="domain" description="Anticodon-binding" evidence="1">
    <location>
        <begin position="385"/>
        <end position="468"/>
    </location>
</feature>
<reference evidence="2" key="2">
    <citation type="submission" date="2025-09" db="UniProtKB">
        <authorList>
            <consortium name="Ensembl"/>
        </authorList>
    </citation>
    <scope>IDENTIFICATION</scope>
</reference>
<sequence>FTGCYSFSSCSFIHRCVIKAFKSDFAGGELFNRLGYIAKDADGPKLSENEKFEIGEQFSFQNQYSESCDKTSLLKQLCADRYYISPEAFHTRTCTYGPLGTELKKNMIEQWTSAVRSRAYVFGITTSVQSRMCEESVRIVNVGALQEIINQDSLSKKEASQMIQTLMKDSVSVRTSLLQGALQQYIQALELVNRTLPFGLAETGLCHHSDSQLRHSSGCSFEVTESSLVWFCSPRTSSQWMDYWAHQRLQWWRKFALGPSDFDMCNVVDEELKEGTSHGVNVLYKFPWGSETLETLWSLGDTLLLKTHQGTCTKLQCRDGRKSVVPHVISVSANVDRGMLAYLFNSFQLLKKTDNKQKLHQRMVLKLHPTLTPVKVALDMGQGSSSELRQVCEGLFQEFLEAGISTWPGYLDTMSLSLENLHTKYDEMGVLFTVMVSESTLKSGLLLVRDRDTTIRETMHISEIKCFLLKYLSASENF</sequence>
<name>A0A672LA57_SINGR</name>
<evidence type="ECO:0000313" key="2">
    <source>
        <dbReference type="Ensembl" id="ENSSGRP00000020288.1"/>
    </source>
</evidence>
<dbReference type="GO" id="GO:0006264">
    <property type="term" value="P:mitochondrial DNA replication"/>
    <property type="evidence" value="ECO:0007669"/>
    <property type="project" value="TreeGrafter"/>
</dbReference>
<dbReference type="OMA" id="WGQEVLE"/>
<dbReference type="Pfam" id="PF03129">
    <property type="entry name" value="HGTP_anticodon"/>
    <property type="match status" value="1"/>
</dbReference>
<dbReference type="PANTHER" id="PTHR10745:SF8">
    <property type="entry name" value="DNA POLYMERASE SUBUNIT GAMMA-2, MITOCHONDRIAL"/>
    <property type="match status" value="1"/>
</dbReference>
<dbReference type="InterPro" id="IPR004154">
    <property type="entry name" value="Anticodon-bd"/>
</dbReference>
<dbReference type="FunCoup" id="A0A672LA57">
    <property type="interactions" value="1878"/>
</dbReference>
<dbReference type="Gene3D" id="3.30.930.10">
    <property type="entry name" value="Bira Bifunctional Protein, Domain 2"/>
    <property type="match status" value="1"/>
</dbReference>
<evidence type="ECO:0000313" key="3">
    <source>
        <dbReference type="Proteomes" id="UP000472262"/>
    </source>
</evidence>
<reference evidence="2" key="1">
    <citation type="submission" date="2025-08" db="UniProtKB">
        <authorList>
            <consortium name="Ensembl"/>
        </authorList>
    </citation>
    <scope>IDENTIFICATION</scope>
</reference>
<evidence type="ECO:0000259" key="1">
    <source>
        <dbReference type="Pfam" id="PF03129"/>
    </source>
</evidence>
<dbReference type="Ensembl" id="ENSSGRT00000021914.1">
    <property type="protein sequence ID" value="ENSSGRP00000020288.1"/>
    <property type="gene ID" value="ENSSGRG00000012266.1"/>
</dbReference>
<dbReference type="InParanoid" id="A0A672LA57"/>
<keyword evidence="3" id="KW-1185">Reference proteome</keyword>
<dbReference type="Gene3D" id="3.40.50.800">
    <property type="entry name" value="Anticodon-binding domain"/>
    <property type="match status" value="1"/>
</dbReference>
<dbReference type="SUPFAM" id="SSF55681">
    <property type="entry name" value="Class II aaRS and biotin synthetases"/>
    <property type="match status" value="1"/>
</dbReference>
<dbReference type="PANTHER" id="PTHR10745">
    <property type="entry name" value="GLYCYL-TRNA SYNTHETASE/DNA POLYMERASE SUBUNIT GAMMA-2"/>
    <property type="match status" value="1"/>
</dbReference>
<dbReference type="InterPro" id="IPR045864">
    <property type="entry name" value="aa-tRNA-synth_II/BPL/LPL"/>
</dbReference>
<accession>A0A672LA57</accession>
<protein>
    <submittedName>
        <fullName evidence="2">DNA polymerase gamma 2, accessory subunit</fullName>
    </submittedName>
</protein>
<dbReference type="Proteomes" id="UP000472262">
    <property type="component" value="Unassembled WGS sequence"/>
</dbReference>
<dbReference type="InterPro" id="IPR027031">
    <property type="entry name" value="Gly-tRNA_synthase/POLG2"/>
</dbReference>
<dbReference type="InterPro" id="IPR036621">
    <property type="entry name" value="Anticodon-bd_dom_sf"/>
</dbReference>
<proteinExistence type="predicted"/>
<dbReference type="GO" id="GO:0005739">
    <property type="term" value="C:mitochondrion"/>
    <property type="evidence" value="ECO:0007669"/>
    <property type="project" value="TreeGrafter"/>
</dbReference>
<dbReference type="SUPFAM" id="SSF52954">
    <property type="entry name" value="Class II aaRS ABD-related"/>
    <property type="match status" value="1"/>
</dbReference>